<feature type="domain" description="DUF559" evidence="7">
    <location>
        <begin position="95"/>
        <end position="130"/>
    </location>
</feature>
<sequence length="144" mass="17489">MVKYNFKTTKRKSLEMSKIHSKGGQDELILRKLLWHKGIRYRVNDKKLPGKPDIVIPKYKIVIMIDGEFWHGKDWPKHRPKRNTEYWTHKIEYNIAHDKEVNAKLKAQGWTVLRFWSRQVLKYPEYYAEIVMWHIRGKKEKADL</sequence>
<evidence type="ECO:0000256" key="1">
    <source>
        <dbReference type="ARBA" id="ARBA00022722"/>
    </source>
</evidence>
<comment type="caution">
    <text evidence="8">The sequence shown here is derived from an EMBL/GenBank/DDBJ whole genome shotgun (WGS) entry which is preliminary data.</text>
</comment>
<evidence type="ECO:0000256" key="4">
    <source>
        <dbReference type="ARBA" id="ARBA00022801"/>
    </source>
</evidence>
<keyword evidence="2 8" id="KW-0255">Endonuclease</keyword>
<evidence type="ECO:0000256" key="2">
    <source>
        <dbReference type="ARBA" id="ARBA00022759"/>
    </source>
</evidence>
<name>A0AB36I470_LIMRT</name>
<dbReference type="CDD" id="cd00221">
    <property type="entry name" value="Vsr"/>
    <property type="match status" value="1"/>
</dbReference>
<keyword evidence="1" id="KW-0540">Nuclease</keyword>
<evidence type="ECO:0000259" key="7">
    <source>
        <dbReference type="Pfam" id="PF04480"/>
    </source>
</evidence>
<organism evidence="8 9">
    <name type="scientific">Limosilactobacillus reuteri</name>
    <name type="common">Lactobacillus reuteri</name>
    <dbReference type="NCBI Taxonomy" id="1598"/>
    <lineage>
        <taxon>Bacteria</taxon>
        <taxon>Bacillati</taxon>
        <taxon>Bacillota</taxon>
        <taxon>Bacilli</taxon>
        <taxon>Lactobacillales</taxon>
        <taxon>Lactobacillaceae</taxon>
        <taxon>Limosilactobacillus</taxon>
    </lineage>
</organism>
<dbReference type="InterPro" id="IPR004603">
    <property type="entry name" value="DNA_mismatch_endonuc_vsr"/>
</dbReference>
<dbReference type="Gene3D" id="3.40.960.10">
    <property type="entry name" value="VSR Endonuclease"/>
    <property type="match status" value="1"/>
</dbReference>
<evidence type="ECO:0000256" key="3">
    <source>
        <dbReference type="ARBA" id="ARBA00022763"/>
    </source>
</evidence>
<dbReference type="AlphaFoldDB" id="A0AB36I470"/>
<dbReference type="Pfam" id="PF04480">
    <property type="entry name" value="DUF559"/>
    <property type="match status" value="1"/>
</dbReference>
<keyword evidence="5" id="KW-0234">DNA repair</keyword>
<protein>
    <submittedName>
        <fullName evidence="8">Very short patch repair endonuclease</fullName>
    </submittedName>
</protein>
<evidence type="ECO:0000313" key="9">
    <source>
        <dbReference type="Proteomes" id="UP000184174"/>
    </source>
</evidence>
<comment type="similarity">
    <text evidence="6">Belongs to the Vsr family.</text>
</comment>
<dbReference type="NCBIfam" id="TIGR00632">
    <property type="entry name" value="vsr"/>
    <property type="match status" value="1"/>
</dbReference>
<keyword evidence="4" id="KW-0378">Hydrolase</keyword>
<gene>
    <name evidence="8" type="ORF">BJI45_00445</name>
</gene>
<dbReference type="GO" id="GO:0004519">
    <property type="term" value="F:endonuclease activity"/>
    <property type="evidence" value="ECO:0007669"/>
    <property type="project" value="UniProtKB-KW"/>
</dbReference>
<dbReference type="GO" id="GO:0006298">
    <property type="term" value="P:mismatch repair"/>
    <property type="evidence" value="ECO:0007669"/>
    <property type="project" value="InterPro"/>
</dbReference>
<reference evidence="8 9" key="1">
    <citation type="submission" date="2016-10" db="EMBL/GenBank/DDBJ databases">
        <title>Genome sequence of Lactobacillus reuteri 121, a source of glucan and fructan exopolysaccharides.</title>
        <authorList>
            <person name="Gangoiti J."/>
            <person name="Lammerts Van Bueren A."/>
            <person name="Dijkhuizen L."/>
        </authorList>
    </citation>
    <scope>NUCLEOTIDE SEQUENCE [LARGE SCALE GENOMIC DNA]</scope>
    <source>
        <strain evidence="8 9">121</strain>
    </source>
</reference>
<evidence type="ECO:0000256" key="6">
    <source>
        <dbReference type="ARBA" id="ARBA00029466"/>
    </source>
</evidence>
<dbReference type="Proteomes" id="UP000184174">
    <property type="component" value="Unassembled WGS sequence"/>
</dbReference>
<proteinExistence type="inferred from homology"/>
<evidence type="ECO:0000313" key="8">
    <source>
        <dbReference type="EMBL" id="OJI11717.1"/>
    </source>
</evidence>
<dbReference type="InterPro" id="IPR011335">
    <property type="entry name" value="Restrct_endonuc-II-like"/>
</dbReference>
<keyword evidence="3" id="KW-0227">DNA damage</keyword>
<dbReference type="GO" id="GO:0016787">
    <property type="term" value="F:hydrolase activity"/>
    <property type="evidence" value="ECO:0007669"/>
    <property type="project" value="UniProtKB-KW"/>
</dbReference>
<dbReference type="InterPro" id="IPR007569">
    <property type="entry name" value="DUF559"/>
</dbReference>
<dbReference type="EMBL" id="MKQH01000006">
    <property type="protein sequence ID" value="OJI11717.1"/>
    <property type="molecule type" value="Genomic_DNA"/>
</dbReference>
<dbReference type="Pfam" id="PF03852">
    <property type="entry name" value="Vsr"/>
    <property type="match status" value="1"/>
</dbReference>
<evidence type="ECO:0000256" key="5">
    <source>
        <dbReference type="ARBA" id="ARBA00023204"/>
    </source>
</evidence>
<dbReference type="SUPFAM" id="SSF52980">
    <property type="entry name" value="Restriction endonuclease-like"/>
    <property type="match status" value="1"/>
</dbReference>
<accession>A0AB36I470</accession>